<dbReference type="Pfam" id="PF01602">
    <property type="entry name" value="Adaptin_N"/>
    <property type="match status" value="1"/>
</dbReference>
<dbReference type="OrthoDB" id="28053at2759"/>
<evidence type="ECO:0000256" key="11">
    <source>
        <dbReference type="SAM" id="MobiDB-lite"/>
    </source>
</evidence>
<evidence type="ECO:0000256" key="10">
    <source>
        <dbReference type="PIRNR" id="PIRNR037094"/>
    </source>
</evidence>
<dbReference type="PANTHER" id="PTHR22780">
    <property type="entry name" value="ADAPTIN, ALPHA/GAMMA/EPSILON"/>
    <property type="match status" value="1"/>
</dbReference>
<dbReference type="InterPro" id="IPR008153">
    <property type="entry name" value="GAE_dom"/>
</dbReference>
<comment type="subcellular location">
    <subcellularLocation>
        <location evidence="1">Cytoplasmic vesicle membrane</location>
    </subcellularLocation>
    <subcellularLocation>
        <location evidence="9">Endomembrane system</location>
        <topology evidence="9">Peripheral membrane protein</topology>
        <orientation evidence="9">Cytoplasmic side</orientation>
    </subcellularLocation>
    <subcellularLocation>
        <location evidence="2">Golgi apparatus</location>
    </subcellularLocation>
</comment>
<keyword evidence="6 10" id="KW-0333">Golgi apparatus</keyword>
<keyword evidence="7 10" id="KW-0472">Membrane</keyword>
<reference evidence="13" key="1">
    <citation type="submission" date="2023-01" db="EMBL/GenBank/DDBJ databases">
        <title>Genome assembly of the deep-sea coral Lophelia pertusa.</title>
        <authorList>
            <person name="Herrera S."/>
            <person name="Cordes E."/>
        </authorList>
    </citation>
    <scope>NUCLEOTIDE SEQUENCE</scope>
    <source>
        <strain evidence="13">USNM1676648</strain>
        <tissue evidence="13">Polyp</tissue>
    </source>
</reference>
<dbReference type="InterPro" id="IPR050840">
    <property type="entry name" value="Adaptor_Complx_Large_Subunit"/>
</dbReference>
<evidence type="ECO:0000256" key="6">
    <source>
        <dbReference type="ARBA" id="ARBA00023034"/>
    </source>
</evidence>
<evidence type="ECO:0000313" key="13">
    <source>
        <dbReference type="EMBL" id="KAJ7360618.1"/>
    </source>
</evidence>
<evidence type="ECO:0000256" key="9">
    <source>
        <dbReference type="ARBA" id="ARBA00029433"/>
    </source>
</evidence>
<dbReference type="EMBL" id="MU827309">
    <property type="protein sequence ID" value="KAJ7360618.1"/>
    <property type="molecule type" value="Genomic_DNA"/>
</dbReference>
<dbReference type="SUPFAM" id="SSF49348">
    <property type="entry name" value="Clathrin adaptor appendage domain"/>
    <property type="match status" value="1"/>
</dbReference>
<evidence type="ECO:0000256" key="2">
    <source>
        <dbReference type="ARBA" id="ARBA00004555"/>
    </source>
</evidence>
<accession>A0A9W9YPE4</accession>
<dbReference type="AlphaFoldDB" id="A0A9W9YPE4"/>
<evidence type="ECO:0000256" key="1">
    <source>
        <dbReference type="ARBA" id="ARBA00004156"/>
    </source>
</evidence>
<feature type="region of interest" description="Disordered" evidence="11">
    <location>
        <begin position="633"/>
        <end position="660"/>
    </location>
</feature>
<evidence type="ECO:0000256" key="4">
    <source>
        <dbReference type="ARBA" id="ARBA00022448"/>
    </source>
</evidence>
<dbReference type="Proteomes" id="UP001163046">
    <property type="component" value="Unassembled WGS sequence"/>
</dbReference>
<evidence type="ECO:0000256" key="8">
    <source>
        <dbReference type="ARBA" id="ARBA00023329"/>
    </source>
</evidence>
<dbReference type="PROSITE" id="PS50180">
    <property type="entry name" value="GAE"/>
    <property type="match status" value="1"/>
</dbReference>
<name>A0A9W9YPE4_9CNID</name>
<keyword evidence="8 10" id="KW-0968">Cytoplasmic vesicle</keyword>
<keyword evidence="14" id="KW-1185">Reference proteome</keyword>
<dbReference type="InterPro" id="IPR017107">
    <property type="entry name" value="AP1_complex_gsu"/>
</dbReference>
<dbReference type="FunFam" id="1.25.10.10:FF:000030">
    <property type="entry name" value="AP-1 complex subunit gamma"/>
    <property type="match status" value="1"/>
</dbReference>
<dbReference type="InterPro" id="IPR008152">
    <property type="entry name" value="Clathrin_a/b/g-adaptin_app_Ig"/>
</dbReference>
<gene>
    <name evidence="13" type="primary">AP1G1</name>
    <name evidence="13" type="ORF">OS493_015726</name>
</gene>
<organism evidence="13 14">
    <name type="scientific">Desmophyllum pertusum</name>
    <dbReference type="NCBI Taxonomy" id="174260"/>
    <lineage>
        <taxon>Eukaryota</taxon>
        <taxon>Metazoa</taxon>
        <taxon>Cnidaria</taxon>
        <taxon>Anthozoa</taxon>
        <taxon>Hexacorallia</taxon>
        <taxon>Scleractinia</taxon>
        <taxon>Caryophylliina</taxon>
        <taxon>Caryophylliidae</taxon>
        <taxon>Desmophyllum</taxon>
    </lineage>
</organism>
<evidence type="ECO:0000256" key="3">
    <source>
        <dbReference type="ARBA" id="ARBA00006613"/>
    </source>
</evidence>
<dbReference type="GO" id="GO:0016192">
    <property type="term" value="P:vesicle-mediated transport"/>
    <property type="evidence" value="ECO:0007669"/>
    <property type="project" value="InterPro"/>
</dbReference>
<dbReference type="SMART" id="SM00809">
    <property type="entry name" value="Alpha_adaptinC2"/>
    <property type="match status" value="1"/>
</dbReference>
<evidence type="ECO:0000256" key="5">
    <source>
        <dbReference type="ARBA" id="ARBA00022927"/>
    </source>
</evidence>
<dbReference type="GO" id="GO:0006886">
    <property type="term" value="P:intracellular protein transport"/>
    <property type="evidence" value="ECO:0007669"/>
    <property type="project" value="UniProtKB-UniRule"/>
</dbReference>
<evidence type="ECO:0000313" key="14">
    <source>
        <dbReference type="Proteomes" id="UP001163046"/>
    </source>
</evidence>
<dbReference type="Pfam" id="PF02883">
    <property type="entry name" value="Alpha_adaptinC2"/>
    <property type="match status" value="1"/>
</dbReference>
<dbReference type="Gene3D" id="1.25.10.10">
    <property type="entry name" value="Leucine-rich Repeat Variant"/>
    <property type="match status" value="1"/>
</dbReference>
<dbReference type="GO" id="GO:0030121">
    <property type="term" value="C:AP-1 adaptor complex"/>
    <property type="evidence" value="ECO:0007669"/>
    <property type="project" value="InterPro"/>
</dbReference>
<dbReference type="InterPro" id="IPR011989">
    <property type="entry name" value="ARM-like"/>
</dbReference>
<dbReference type="InterPro" id="IPR002553">
    <property type="entry name" value="Clathrin/coatomer_adapt-like_N"/>
</dbReference>
<keyword evidence="5 10" id="KW-0653">Protein transport</keyword>
<dbReference type="InterPro" id="IPR016024">
    <property type="entry name" value="ARM-type_fold"/>
</dbReference>
<comment type="similarity">
    <text evidence="3 10">Belongs to the adaptor complexes large subunit family.</text>
</comment>
<dbReference type="PIRSF" id="PIRSF037094">
    <property type="entry name" value="AP1_complex_gamma"/>
    <property type="match status" value="1"/>
</dbReference>
<dbReference type="SUPFAM" id="SSF48371">
    <property type="entry name" value="ARM repeat"/>
    <property type="match status" value="1"/>
</dbReference>
<evidence type="ECO:0000256" key="7">
    <source>
        <dbReference type="ARBA" id="ARBA00023136"/>
    </source>
</evidence>
<dbReference type="InterPro" id="IPR013041">
    <property type="entry name" value="Clathrin_app_Ig-like_sf"/>
</dbReference>
<feature type="domain" description="GAE" evidence="12">
    <location>
        <begin position="728"/>
        <end position="842"/>
    </location>
</feature>
<evidence type="ECO:0000259" key="12">
    <source>
        <dbReference type="PROSITE" id="PS50180"/>
    </source>
</evidence>
<protein>
    <recommendedName>
        <fullName evidence="10">AP-1 complex subunit gamma</fullName>
    </recommendedName>
</protein>
<dbReference type="Gene3D" id="2.60.40.1230">
    <property type="match status" value="1"/>
</dbReference>
<keyword evidence="4 10" id="KW-0813">Transport</keyword>
<comment type="caution">
    <text evidence="13">The sequence shown here is derived from an EMBL/GenBank/DDBJ whole genome shotgun (WGS) entry which is preliminary data.</text>
</comment>
<sequence length="845" mass="93160">MPAPGKLRDLIRTIRAARTAADERSVISKECASIRDSFREEDNDFRCRNVAKLLYIHMLGYPAHFGQLECLKLIASPKFTDKRIGYLGAMLLLDERQDVHLLVTNSLKNDLSHTNQFVVGLALCSLGNICSQEMSRDLAGEVEKLLKSTNSYLRKKAALCAVRIVRKVPELMEVFVPTTRSLLTERNHGVLVCGVSLVTEMCRVNPETLSHFRRHVPTLVKTLKNLVMSGYSPEHDVSGISDPFIQVKVLRLLRMLGKDEESVSEQMNDVLAQVATNTETSKNVGNAILYETVLTIMDTKSESGLRVLAINILGRFLLNNDKNIRYVALNTLLKTVHADYNAVQRHRTTILDCLKDPDISIRRRAMELSFALINASNIRGMMKELLTFLVKTDVEFKSYVTSNIFLAAEKHSPNKRWHIDTMMKVLTTAGNFVRDDTVPSLIHLVSTSSELQGYAVQRLFKAMQNDISQQPLVQVGSWCCGEYGDQLFVESEEDEALNLTENDVLDVLESILYSTHSTPTTKEYALTAVMKLSTRFTVTMERIKNIINQFEVNMDVELQQRGVEFGSLFKNHDSMRSALLEKMPVMESKLAPEPVTNGEVSTQPTPPTQPVIETKEVVVEQKPPKQASETLLDLLGGGSQPEPTLAPVQPPAPAASSGGDLLDLLGGLDLGSTNAGPPPMNMMAPSPAVPNLLDGGGLLNPAGGGMQAPLQMNHEQIAPQNQNQDFSSGFPSMTAFENNGLKVTFAFDKAPGNHVVSIMVTATNSLAIPMTDFVFQAAVPKTFQLQLQSPSGNIVPPNNSGTVNQEVKVANPQQQPLRMRLKLMYKVNGAPVNEQGEVNSFPPGL</sequence>
<proteinExistence type="inferred from homology"/>